<dbReference type="AlphaFoldDB" id="A0A8S1ET60"/>
<dbReference type="Proteomes" id="UP000494206">
    <property type="component" value="Unassembled WGS sequence"/>
</dbReference>
<evidence type="ECO:0000313" key="2">
    <source>
        <dbReference type="Proteomes" id="UP000494206"/>
    </source>
</evidence>
<gene>
    <name evidence="1" type="ORF">CBOVIS_LOCUS7444</name>
</gene>
<keyword evidence="2" id="KW-1185">Reference proteome</keyword>
<evidence type="ECO:0000313" key="1">
    <source>
        <dbReference type="EMBL" id="CAB3405219.1"/>
    </source>
</evidence>
<proteinExistence type="predicted"/>
<dbReference type="EMBL" id="CADEPM010000004">
    <property type="protein sequence ID" value="CAB3405219.1"/>
    <property type="molecule type" value="Genomic_DNA"/>
</dbReference>
<reference evidence="1 2" key="1">
    <citation type="submission" date="2020-04" db="EMBL/GenBank/DDBJ databases">
        <authorList>
            <person name="Laetsch R D."/>
            <person name="Stevens L."/>
            <person name="Kumar S."/>
            <person name="Blaxter L. M."/>
        </authorList>
    </citation>
    <scope>NUCLEOTIDE SEQUENCE [LARGE SCALE GENOMIC DNA]</scope>
</reference>
<protein>
    <submittedName>
        <fullName evidence="1">Uncharacterized protein</fullName>
    </submittedName>
</protein>
<comment type="caution">
    <text evidence="1">The sequence shown here is derived from an EMBL/GenBank/DDBJ whole genome shotgun (WGS) entry which is preliminary data.</text>
</comment>
<name>A0A8S1ET60_9PELO</name>
<sequence>MSRVVEEVKSMLESVGEIEEVTTVKVSNEDQMKVWKLLIEEELKEAGIDDANALRCVSIPEAEQRIVDEFLKNRR</sequence>
<accession>A0A8S1ET60</accession>
<organism evidence="1 2">
    <name type="scientific">Caenorhabditis bovis</name>
    <dbReference type="NCBI Taxonomy" id="2654633"/>
    <lineage>
        <taxon>Eukaryota</taxon>
        <taxon>Metazoa</taxon>
        <taxon>Ecdysozoa</taxon>
        <taxon>Nematoda</taxon>
        <taxon>Chromadorea</taxon>
        <taxon>Rhabditida</taxon>
        <taxon>Rhabditina</taxon>
        <taxon>Rhabditomorpha</taxon>
        <taxon>Rhabditoidea</taxon>
        <taxon>Rhabditidae</taxon>
        <taxon>Peloderinae</taxon>
        <taxon>Caenorhabditis</taxon>
    </lineage>
</organism>